<evidence type="ECO:0000313" key="3">
    <source>
        <dbReference type="Proteomes" id="UP001195769"/>
    </source>
</evidence>
<protein>
    <recommendedName>
        <fullName evidence="4">Secreted protein</fullName>
    </recommendedName>
</protein>
<reference evidence="2" key="1">
    <citation type="journal article" date="2020" name="New Phytol.">
        <title>Comparative genomics reveals dynamic genome evolution in host specialist ectomycorrhizal fungi.</title>
        <authorList>
            <person name="Lofgren L.A."/>
            <person name="Nguyen N.H."/>
            <person name="Vilgalys R."/>
            <person name="Ruytinx J."/>
            <person name="Liao H.L."/>
            <person name="Branco S."/>
            <person name="Kuo A."/>
            <person name="LaButti K."/>
            <person name="Lipzen A."/>
            <person name="Andreopoulos W."/>
            <person name="Pangilinan J."/>
            <person name="Riley R."/>
            <person name="Hundley H."/>
            <person name="Na H."/>
            <person name="Barry K."/>
            <person name="Grigoriev I.V."/>
            <person name="Stajich J.E."/>
            <person name="Kennedy P.G."/>
        </authorList>
    </citation>
    <scope>NUCLEOTIDE SEQUENCE</scope>
    <source>
        <strain evidence="2">FC203</strain>
    </source>
</reference>
<gene>
    <name evidence="2" type="ORF">F5891DRAFT_334780</name>
</gene>
<dbReference type="GeneID" id="64665685"/>
<name>A0AAD4E7U8_9AGAM</name>
<feature type="chain" id="PRO_5042262961" description="Secreted protein" evidence="1">
    <location>
        <begin position="26"/>
        <end position="78"/>
    </location>
</feature>
<evidence type="ECO:0000256" key="1">
    <source>
        <dbReference type="SAM" id="SignalP"/>
    </source>
</evidence>
<evidence type="ECO:0000313" key="2">
    <source>
        <dbReference type="EMBL" id="KAG1899943.1"/>
    </source>
</evidence>
<dbReference type="Proteomes" id="UP001195769">
    <property type="component" value="Unassembled WGS sequence"/>
</dbReference>
<accession>A0AAD4E7U8</accession>
<proteinExistence type="predicted"/>
<organism evidence="2 3">
    <name type="scientific">Suillus fuscotomentosus</name>
    <dbReference type="NCBI Taxonomy" id="1912939"/>
    <lineage>
        <taxon>Eukaryota</taxon>
        <taxon>Fungi</taxon>
        <taxon>Dikarya</taxon>
        <taxon>Basidiomycota</taxon>
        <taxon>Agaricomycotina</taxon>
        <taxon>Agaricomycetes</taxon>
        <taxon>Agaricomycetidae</taxon>
        <taxon>Boletales</taxon>
        <taxon>Suillineae</taxon>
        <taxon>Suillaceae</taxon>
        <taxon>Suillus</taxon>
    </lineage>
</organism>
<dbReference type="EMBL" id="JABBWK010000029">
    <property type="protein sequence ID" value="KAG1899943.1"/>
    <property type="molecule type" value="Genomic_DNA"/>
</dbReference>
<keyword evidence="3" id="KW-1185">Reference proteome</keyword>
<keyword evidence="1" id="KW-0732">Signal</keyword>
<dbReference type="RefSeq" id="XP_041225519.1">
    <property type="nucleotide sequence ID" value="XM_041371387.1"/>
</dbReference>
<dbReference type="AlphaFoldDB" id="A0AAD4E7U8"/>
<sequence>MSKQAILAVPLVMPLLMFQWNICPSRVVRLACGQSILLLQLCTPNSKGSAHNVNPRLAYFTSASAVRGLSCLPCRVVD</sequence>
<comment type="caution">
    <text evidence="2">The sequence shown here is derived from an EMBL/GenBank/DDBJ whole genome shotgun (WGS) entry which is preliminary data.</text>
</comment>
<evidence type="ECO:0008006" key="4">
    <source>
        <dbReference type="Google" id="ProtNLM"/>
    </source>
</evidence>
<feature type="signal peptide" evidence="1">
    <location>
        <begin position="1"/>
        <end position="25"/>
    </location>
</feature>